<gene>
    <name evidence="5" type="ORF">R9X50_00441600</name>
</gene>
<dbReference type="InterPro" id="IPR036864">
    <property type="entry name" value="Zn2-C6_fun-type_DNA-bd_sf"/>
</dbReference>
<evidence type="ECO:0000256" key="2">
    <source>
        <dbReference type="SAM" id="MobiDB-lite"/>
    </source>
</evidence>
<accession>A0AAQ3M5C8</accession>
<dbReference type="GO" id="GO:0000981">
    <property type="term" value="F:DNA-binding transcription factor activity, RNA polymerase II-specific"/>
    <property type="evidence" value="ECO:0007669"/>
    <property type="project" value="InterPro"/>
</dbReference>
<evidence type="ECO:0000313" key="6">
    <source>
        <dbReference type="Proteomes" id="UP001303373"/>
    </source>
</evidence>
<dbReference type="Proteomes" id="UP001303373">
    <property type="component" value="Chromosome 6"/>
</dbReference>
<organism evidence="5 6">
    <name type="scientific">Acrodontium crateriforme</name>
    <dbReference type="NCBI Taxonomy" id="150365"/>
    <lineage>
        <taxon>Eukaryota</taxon>
        <taxon>Fungi</taxon>
        <taxon>Dikarya</taxon>
        <taxon>Ascomycota</taxon>
        <taxon>Pezizomycotina</taxon>
        <taxon>Dothideomycetes</taxon>
        <taxon>Dothideomycetidae</taxon>
        <taxon>Mycosphaerellales</taxon>
        <taxon>Teratosphaeriaceae</taxon>
        <taxon>Acrodontium</taxon>
    </lineage>
</organism>
<keyword evidence="1" id="KW-0539">Nucleus</keyword>
<name>A0AAQ3M5C8_9PEZI</name>
<dbReference type="SUPFAM" id="SSF57701">
    <property type="entry name" value="Zn2/Cys6 DNA-binding domain"/>
    <property type="match status" value="1"/>
</dbReference>
<dbReference type="Pfam" id="PF00172">
    <property type="entry name" value="Zn_clus"/>
    <property type="match status" value="1"/>
</dbReference>
<dbReference type="CDD" id="cd00067">
    <property type="entry name" value="GAL4"/>
    <property type="match status" value="1"/>
</dbReference>
<sequence length="546" mass="61143">MLVMSTSTRILQMPIRSKGCLNCRQRKVRCDEARPSCLKCQTHGVPCSGYRTDRAGGLEFMDQTNTVVKRAKQKQLSKQHSACNRVPSPSLSSCDGSQGSTTSTSTDLSLRREQQQSLIYQRLKLMGFCSDGPSNFVWSPAVNRSQLYGNFLDVYLPKSKPIDHFVLFQDIVAKHSDLPELLQGLDSLSLLTMGFMYQNRVLIQQAIQRYGESLRNLSKSISRGDYMYNDDVLATVSVLANCEFFDEIAKAGHGGWSKHVDGGQQLFLARGPDSFQSARSLLLLSNSKHGCLAHALICRQAPTMASPEWRAVAFRSPNQDSATIFYDLALQVPGLLGRHDSMQMDLTRTAGDIESLLNDLFQIEMGLRDWFSEWRTQAMTVGKALFELKPIDDFPTFTSVCFDRTFSTAFMFSSFPIGFLCAMYWATMFALRECMQSLVKLAGEGTFSADHDFFVPESELYIYCTDLCRSIPFFTEPLSAAAGSVATFLPLRTAAVYFASHTHWPEAKWIGAVRRSVFIRGMSPPSIPNNPVTVFGRESHRLTELD</sequence>
<dbReference type="AlphaFoldDB" id="A0AAQ3M5C8"/>
<dbReference type="EMBL" id="CP138585">
    <property type="protein sequence ID" value="WPH01569.1"/>
    <property type="molecule type" value="Genomic_DNA"/>
</dbReference>
<evidence type="ECO:0000313" key="5">
    <source>
        <dbReference type="EMBL" id="WPH01569.1"/>
    </source>
</evidence>
<feature type="region of interest" description="Disordered" evidence="2">
    <location>
        <begin position="75"/>
        <end position="110"/>
    </location>
</feature>
<dbReference type="SMART" id="SM00066">
    <property type="entry name" value="GAL4"/>
    <property type="match status" value="1"/>
</dbReference>
<dbReference type="InterPro" id="IPR001138">
    <property type="entry name" value="Zn2Cys6_DnaBD"/>
</dbReference>
<keyword evidence="3" id="KW-0812">Transmembrane</keyword>
<proteinExistence type="predicted"/>
<feature type="transmembrane region" description="Helical" evidence="3">
    <location>
        <begin position="409"/>
        <end position="431"/>
    </location>
</feature>
<dbReference type="PROSITE" id="PS50048">
    <property type="entry name" value="ZN2_CY6_FUNGAL_2"/>
    <property type="match status" value="1"/>
</dbReference>
<dbReference type="InterPro" id="IPR053178">
    <property type="entry name" value="Osmoadaptation_assoc"/>
</dbReference>
<feature type="compositionally biased region" description="Low complexity" evidence="2">
    <location>
        <begin position="92"/>
        <end position="108"/>
    </location>
</feature>
<keyword evidence="3" id="KW-0472">Membrane</keyword>
<dbReference type="Gene3D" id="4.10.240.10">
    <property type="entry name" value="Zn(2)-C6 fungal-type DNA-binding domain"/>
    <property type="match status" value="1"/>
</dbReference>
<protein>
    <recommendedName>
        <fullName evidence="4">Zn(2)-C6 fungal-type domain-containing protein</fullName>
    </recommendedName>
</protein>
<evidence type="ECO:0000256" key="1">
    <source>
        <dbReference type="ARBA" id="ARBA00023242"/>
    </source>
</evidence>
<feature type="domain" description="Zn(2)-C6 fungal-type" evidence="4">
    <location>
        <begin position="19"/>
        <end position="48"/>
    </location>
</feature>
<dbReference type="PANTHER" id="PTHR38111:SF2">
    <property type="entry name" value="FINGER DOMAIN PROTEIN, PUTATIVE (AFU_ORTHOLOGUE AFUA_1G01560)-RELATED"/>
    <property type="match status" value="1"/>
</dbReference>
<evidence type="ECO:0000256" key="3">
    <source>
        <dbReference type="SAM" id="Phobius"/>
    </source>
</evidence>
<keyword evidence="3" id="KW-1133">Transmembrane helix</keyword>
<keyword evidence="6" id="KW-1185">Reference proteome</keyword>
<feature type="compositionally biased region" description="Polar residues" evidence="2">
    <location>
        <begin position="78"/>
        <end position="91"/>
    </location>
</feature>
<dbReference type="PANTHER" id="PTHR38111">
    <property type="entry name" value="ZN(2)-C6 FUNGAL-TYPE DOMAIN-CONTAINING PROTEIN-RELATED"/>
    <property type="match status" value="1"/>
</dbReference>
<dbReference type="PROSITE" id="PS00463">
    <property type="entry name" value="ZN2_CY6_FUNGAL_1"/>
    <property type="match status" value="1"/>
</dbReference>
<dbReference type="GO" id="GO:0008270">
    <property type="term" value="F:zinc ion binding"/>
    <property type="evidence" value="ECO:0007669"/>
    <property type="project" value="InterPro"/>
</dbReference>
<reference evidence="5 6" key="1">
    <citation type="submission" date="2023-11" db="EMBL/GenBank/DDBJ databases">
        <title>An acidophilic fungus is an integral part of prey digestion in a carnivorous sundew plant.</title>
        <authorList>
            <person name="Tsai I.J."/>
        </authorList>
    </citation>
    <scope>NUCLEOTIDE SEQUENCE [LARGE SCALE GENOMIC DNA]</scope>
    <source>
        <strain evidence="5">169a</strain>
    </source>
</reference>
<evidence type="ECO:0000259" key="4">
    <source>
        <dbReference type="PROSITE" id="PS50048"/>
    </source>
</evidence>